<comment type="caution">
    <text evidence="2">The sequence shown here is derived from an EMBL/GenBank/DDBJ whole genome shotgun (WGS) entry which is preliminary data.</text>
</comment>
<sequence length="161" mass="17638">MIKYYLAKVNAVARQQGFTLIELVMVIIVLAIISVTAASRYASKSSFSAELIRDQAISIARQIQISAMQQQQLACASLTITESLFGCATQQTAANYLTTTNDQVTITPHYFINFNLLGQPLNAQGERQCMTGCEITFTASNNNQVQMCINQQGYIHSGACL</sequence>
<dbReference type="OrthoDB" id="5917081at2"/>
<keyword evidence="1" id="KW-1133">Transmembrane helix</keyword>
<dbReference type="AlphaFoldDB" id="A0A2T3I152"/>
<proteinExistence type="predicted"/>
<keyword evidence="1" id="KW-0472">Membrane</keyword>
<organism evidence="2 3">
    <name type="scientific">Photobacterium aquimaris</name>
    <dbReference type="NCBI Taxonomy" id="512643"/>
    <lineage>
        <taxon>Bacteria</taxon>
        <taxon>Pseudomonadati</taxon>
        <taxon>Pseudomonadota</taxon>
        <taxon>Gammaproteobacteria</taxon>
        <taxon>Vibrionales</taxon>
        <taxon>Vibrionaceae</taxon>
        <taxon>Photobacterium</taxon>
    </lineage>
</organism>
<dbReference type="InterPro" id="IPR045584">
    <property type="entry name" value="Pilin-like"/>
</dbReference>
<dbReference type="Proteomes" id="UP000241858">
    <property type="component" value="Unassembled WGS sequence"/>
</dbReference>
<evidence type="ECO:0000313" key="3">
    <source>
        <dbReference type="Proteomes" id="UP000241858"/>
    </source>
</evidence>
<evidence type="ECO:0000313" key="2">
    <source>
        <dbReference type="EMBL" id="PSU10245.1"/>
    </source>
</evidence>
<dbReference type="Pfam" id="PF07963">
    <property type="entry name" value="N_methyl"/>
    <property type="match status" value="1"/>
</dbReference>
<accession>A0A2T3I152</accession>
<keyword evidence="1" id="KW-0812">Transmembrane</keyword>
<dbReference type="Gene3D" id="3.30.700.10">
    <property type="entry name" value="Glycoprotein, Type 4 Pilin"/>
    <property type="match status" value="1"/>
</dbReference>
<dbReference type="EMBL" id="PYLY01000006">
    <property type="protein sequence ID" value="PSU10245.1"/>
    <property type="molecule type" value="Genomic_DNA"/>
</dbReference>
<dbReference type="NCBIfam" id="TIGR02532">
    <property type="entry name" value="IV_pilin_GFxxxE"/>
    <property type="match status" value="1"/>
</dbReference>
<name>A0A2T3I152_9GAMM</name>
<dbReference type="PROSITE" id="PS00409">
    <property type="entry name" value="PROKAR_NTER_METHYL"/>
    <property type="match status" value="1"/>
</dbReference>
<protein>
    <submittedName>
        <fullName evidence="2">Type II secretion system protein</fullName>
    </submittedName>
</protein>
<reference evidence="2 3" key="1">
    <citation type="submission" date="2018-03" db="EMBL/GenBank/DDBJ databases">
        <title>Whole genome sequencing of Histamine producing bacteria.</title>
        <authorList>
            <person name="Butler K."/>
        </authorList>
    </citation>
    <scope>NUCLEOTIDE SEQUENCE [LARGE SCALE GENOMIC DNA]</scope>
    <source>
        <strain evidence="2 3">DSM 23343</strain>
    </source>
</reference>
<evidence type="ECO:0000256" key="1">
    <source>
        <dbReference type="SAM" id="Phobius"/>
    </source>
</evidence>
<dbReference type="SUPFAM" id="SSF54523">
    <property type="entry name" value="Pili subunits"/>
    <property type="match status" value="1"/>
</dbReference>
<dbReference type="InterPro" id="IPR012902">
    <property type="entry name" value="N_methyl_site"/>
</dbReference>
<gene>
    <name evidence="2" type="ORF">C0W81_04455</name>
</gene>
<feature type="transmembrane region" description="Helical" evidence="1">
    <location>
        <begin position="20"/>
        <end position="38"/>
    </location>
</feature>